<dbReference type="InterPro" id="IPR051464">
    <property type="entry name" value="Peptidase_M42_aminopept"/>
</dbReference>
<dbReference type="GO" id="GO:0004177">
    <property type="term" value="F:aminopeptidase activity"/>
    <property type="evidence" value="ECO:0007669"/>
    <property type="project" value="UniProtKB-UniRule"/>
</dbReference>
<evidence type="ECO:0000256" key="8">
    <source>
        <dbReference type="PIRSR" id="PIRSR001123-2"/>
    </source>
</evidence>
<comment type="caution">
    <text evidence="9">The sequence shown here is derived from an EMBL/GenBank/DDBJ whole genome shotgun (WGS) entry which is preliminary data.</text>
</comment>
<dbReference type="Gene3D" id="3.40.630.10">
    <property type="entry name" value="Zn peptidases"/>
    <property type="match status" value="1"/>
</dbReference>
<evidence type="ECO:0000256" key="3">
    <source>
        <dbReference type="ARBA" id="ARBA00022670"/>
    </source>
</evidence>
<dbReference type="GO" id="GO:0046872">
    <property type="term" value="F:metal ion binding"/>
    <property type="evidence" value="ECO:0007669"/>
    <property type="project" value="UniProtKB-UniRule"/>
</dbReference>
<evidence type="ECO:0000313" key="9">
    <source>
        <dbReference type="EMBL" id="GLI34102.1"/>
    </source>
</evidence>
<proteinExistence type="inferred from homology"/>
<feature type="binding site" evidence="8">
    <location>
        <position position="68"/>
    </location>
    <ligand>
        <name>Zn(2+)</name>
        <dbReference type="ChEBI" id="CHEBI:29105"/>
        <label>1</label>
    </ligand>
</feature>
<feature type="binding site" evidence="8">
    <location>
        <position position="184"/>
    </location>
    <ligand>
        <name>Zn(2+)</name>
        <dbReference type="ChEBI" id="CHEBI:29105"/>
        <label>1</label>
    </ligand>
</feature>
<evidence type="ECO:0000256" key="1">
    <source>
        <dbReference type="ARBA" id="ARBA00006272"/>
    </source>
</evidence>
<dbReference type="RefSeq" id="WP_281793370.1">
    <property type="nucleotide sequence ID" value="NZ_BSDR01000001.1"/>
</dbReference>
<dbReference type="PIRSF" id="PIRSF001123">
    <property type="entry name" value="PepA_GA"/>
    <property type="match status" value="1"/>
</dbReference>
<keyword evidence="4 8" id="KW-0479">Metal-binding</keyword>
<feature type="binding site" evidence="8">
    <location>
        <position position="327"/>
    </location>
    <ligand>
        <name>Zn(2+)</name>
        <dbReference type="ChEBI" id="CHEBI:29105"/>
        <label>2</label>
    </ligand>
</feature>
<dbReference type="CDD" id="cd05656">
    <property type="entry name" value="M42_Frv"/>
    <property type="match status" value="1"/>
</dbReference>
<dbReference type="AlphaFoldDB" id="A0A9W6D108"/>
<gene>
    <name evidence="9" type="ORF">DAMNIGENAA_15350</name>
</gene>
<evidence type="ECO:0000256" key="4">
    <source>
        <dbReference type="ARBA" id="ARBA00022723"/>
    </source>
</evidence>
<dbReference type="EMBL" id="BSDR01000001">
    <property type="protein sequence ID" value="GLI34102.1"/>
    <property type="molecule type" value="Genomic_DNA"/>
</dbReference>
<feature type="binding site" evidence="8">
    <location>
        <position position="239"/>
    </location>
    <ligand>
        <name>Zn(2+)</name>
        <dbReference type="ChEBI" id="CHEBI:29105"/>
        <label>1</label>
    </ligand>
</feature>
<dbReference type="Pfam" id="PF05343">
    <property type="entry name" value="Peptidase_M42"/>
    <property type="match status" value="1"/>
</dbReference>
<evidence type="ECO:0000256" key="2">
    <source>
        <dbReference type="ARBA" id="ARBA00022438"/>
    </source>
</evidence>
<dbReference type="InterPro" id="IPR023367">
    <property type="entry name" value="Peptidase_M42_dom2"/>
</dbReference>
<comment type="cofactor">
    <cofactor evidence="8">
        <name>a divalent metal cation</name>
        <dbReference type="ChEBI" id="CHEBI:60240"/>
    </cofactor>
    <text evidence="8">Binds 2 divalent metal cations per subunit.</text>
</comment>
<protein>
    <submittedName>
        <fullName evidence="9">Peptidase M28</fullName>
    </submittedName>
</protein>
<dbReference type="Proteomes" id="UP001144372">
    <property type="component" value="Unassembled WGS sequence"/>
</dbReference>
<dbReference type="GO" id="GO:0006508">
    <property type="term" value="P:proteolysis"/>
    <property type="evidence" value="ECO:0007669"/>
    <property type="project" value="UniProtKB-KW"/>
</dbReference>
<dbReference type="InterPro" id="IPR008007">
    <property type="entry name" value="Peptidase_M42"/>
</dbReference>
<dbReference type="SUPFAM" id="SSF53187">
    <property type="entry name" value="Zn-dependent exopeptidases"/>
    <property type="match status" value="1"/>
</dbReference>
<dbReference type="PANTHER" id="PTHR32481:SF0">
    <property type="entry name" value="AMINOPEPTIDASE YPDE-RELATED"/>
    <property type="match status" value="1"/>
</dbReference>
<feature type="active site" description="Proton acceptor" evidence="7">
    <location>
        <position position="216"/>
    </location>
</feature>
<name>A0A9W6D108_9BACT</name>
<dbReference type="Gene3D" id="2.40.30.40">
    <property type="entry name" value="Peptidase M42, domain 2"/>
    <property type="match status" value="1"/>
</dbReference>
<feature type="binding site" evidence="8">
    <location>
        <position position="217"/>
    </location>
    <ligand>
        <name>Zn(2+)</name>
        <dbReference type="ChEBI" id="CHEBI:29105"/>
        <label>2</label>
    </ligand>
</feature>
<dbReference type="PANTHER" id="PTHR32481">
    <property type="entry name" value="AMINOPEPTIDASE"/>
    <property type="match status" value="1"/>
</dbReference>
<evidence type="ECO:0000256" key="6">
    <source>
        <dbReference type="PIRNR" id="PIRNR001123"/>
    </source>
</evidence>
<organism evidence="9 10">
    <name type="scientific">Desulforhabdus amnigena</name>
    <dbReference type="NCBI Taxonomy" id="40218"/>
    <lineage>
        <taxon>Bacteria</taxon>
        <taxon>Pseudomonadati</taxon>
        <taxon>Thermodesulfobacteriota</taxon>
        <taxon>Syntrophobacteria</taxon>
        <taxon>Syntrophobacterales</taxon>
        <taxon>Syntrophobacteraceae</taxon>
        <taxon>Desulforhabdus</taxon>
    </lineage>
</organism>
<dbReference type="SUPFAM" id="SSF101821">
    <property type="entry name" value="Aminopeptidase/glucanase lid domain"/>
    <property type="match status" value="1"/>
</dbReference>
<evidence type="ECO:0000313" key="10">
    <source>
        <dbReference type="Proteomes" id="UP001144372"/>
    </source>
</evidence>
<evidence type="ECO:0000256" key="5">
    <source>
        <dbReference type="ARBA" id="ARBA00022801"/>
    </source>
</evidence>
<accession>A0A9W6D108</accession>
<keyword evidence="10" id="KW-1185">Reference proteome</keyword>
<sequence length="365" mass="39872">MEVQKRKATALQLLKKLGEAHGAPGCENAVRRIFRQELDGSVRTDKSGNIIQEKEGLKVNPRIMLTAHMDEVGFAVQSITKAGMIKMVPLGGWWTHTLLAQRVRILTQEGREVLGVVGAKPPHFLSEAEREKVMKLDDMFVDVGALNAEDVRDRFGISPGDVVVPESPFTPMHNPDFLLCKAFDNRAGMALTIQAMQMLKKIAHPNTILAVGTVQEEVGVRGARTAAFGVNPDAAIVLEGTPADDLPGFSDEERQGQLGKGVQIRIMDPSAIMNRRFVQFAVQVAETNKVRYQLAVRKSGGTDARVIHLNGTGVPTIVLGVPARYIHTHNAVIHMEDYLSALELVLQLAESLDAATVESFTAFND</sequence>
<comment type="similarity">
    <text evidence="1 6">Belongs to the peptidase M42 family.</text>
</comment>
<feature type="binding site" evidence="8">
    <location>
        <position position="184"/>
    </location>
    <ligand>
        <name>Zn(2+)</name>
        <dbReference type="ChEBI" id="CHEBI:29105"/>
        <label>2</label>
    </ligand>
</feature>
<keyword evidence="2" id="KW-0031">Aminopeptidase</keyword>
<keyword evidence="3" id="KW-0645">Protease</keyword>
<keyword evidence="5" id="KW-0378">Hydrolase</keyword>
<evidence type="ECO:0000256" key="7">
    <source>
        <dbReference type="PIRSR" id="PIRSR001123-1"/>
    </source>
</evidence>
<reference evidence="9" key="1">
    <citation type="submission" date="2022-12" db="EMBL/GenBank/DDBJ databases">
        <title>Reference genome sequencing for broad-spectrum identification of bacterial and archaeal isolates by mass spectrometry.</title>
        <authorList>
            <person name="Sekiguchi Y."/>
            <person name="Tourlousse D.M."/>
        </authorList>
    </citation>
    <scope>NUCLEOTIDE SEQUENCE</scope>
    <source>
        <strain evidence="9">ASRB1</strain>
    </source>
</reference>